<organism evidence="2 4">
    <name type="scientific">Medicago truncatula</name>
    <name type="common">Barrel medic</name>
    <name type="synonym">Medicago tribuloides</name>
    <dbReference type="NCBI Taxonomy" id="3880"/>
    <lineage>
        <taxon>Eukaryota</taxon>
        <taxon>Viridiplantae</taxon>
        <taxon>Streptophyta</taxon>
        <taxon>Embryophyta</taxon>
        <taxon>Tracheophyta</taxon>
        <taxon>Spermatophyta</taxon>
        <taxon>Magnoliopsida</taxon>
        <taxon>eudicotyledons</taxon>
        <taxon>Gunneridae</taxon>
        <taxon>Pentapetalae</taxon>
        <taxon>rosids</taxon>
        <taxon>fabids</taxon>
        <taxon>Fabales</taxon>
        <taxon>Fabaceae</taxon>
        <taxon>Papilionoideae</taxon>
        <taxon>50 kb inversion clade</taxon>
        <taxon>NPAAA clade</taxon>
        <taxon>Hologalegina</taxon>
        <taxon>IRL clade</taxon>
        <taxon>Trifolieae</taxon>
        <taxon>Medicago</taxon>
    </lineage>
</organism>
<dbReference type="Proteomes" id="UP000002051">
    <property type="component" value="Chromosome 4"/>
</dbReference>
<protein>
    <recommendedName>
        <fullName evidence="1">Reverse transcriptase zinc-binding domain-containing protein</fullName>
    </recommendedName>
</protein>
<sequence>MVFLNIAENRSWNEPLIRNNFNLRDVDEILKIPLLLREQNDAIIWRFDKKGVYSVKSAYRVCVDVLINRDEWKVEGDWNKLWSLPIPPKVKHFMWRLGRDCLPNRQSITCWRKVNLWPLLKELMDGAKSFGDVFTRMWQRLSRAQAVLNAWGCARRVHQTHTMTQQQTHAAVWQPPRVGLLKCNVDADINYGIVSICLNSNGKNVNTVRRDSTIGV</sequence>
<reference evidence="2 4" key="1">
    <citation type="journal article" date="2011" name="Nature">
        <title>The Medicago genome provides insight into the evolution of rhizobial symbioses.</title>
        <authorList>
            <person name="Young N.D."/>
            <person name="Debelle F."/>
            <person name="Oldroyd G.E."/>
            <person name="Geurts R."/>
            <person name="Cannon S.B."/>
            <person name="Udvardi M.K."/>
            <person name="Benedito V.A."/>
            <person name="Mayer K.F."/>
            <person name="Gouzy J."/>
            <person name="Schoof H."/>
            <person name="Van de Peer Y."/>
            <person name="Proost S."/>
            <person name="Cook D.R."/>
            <person name="Meyers B.C."/>
            <person name="Spannagl M."/>
            <person name="Cheung F."/>
            <person name="De Mita S."/>
            <person name="Krishnakumar V."/>
            <person name="Gundlach H."/>
            <person name="Zhou S."/>
            <person name="Mudge J."/>
            <person name="Bharti A.K."/>
            <person name="Murray J.D."/>
            <person name="Naoumkina M.A."/>
            <person name="Rosen B."/>
            <person name="Silverstein K.A."/>
            <person name="Tang H."/>
            <person name="Rombauts S."/>
            <person name="Zhao P.X."/>
            <person name="Zhou P."/>
            <person name="Barbe V."/>
            <person name="Bardou P."/>
            <person name="Bechner M."/>
            <person name="Bellec A."/>
            <person name="Berger A."/>
            <person name="Berges H."/>
            <person name="Bidwell S."/>
            <person name="Bisseling T."/>
            <person name="Choisne N."/>
            <person name="Couloux A."/>
            <person name="Denny R."/>
            <person name="Deshpande S."/>
            <person name="Dai X."/>
            <person name="Doyle J.J."/>
            <person name="Dudez A.M."/>
            <person name="Farmer A.D."/>
            <person name="Fouteau S."/>
            <person name="Franken C."/>
            <person name="Gibelin C."/>
            <person name="Gish J."/>
            <person name="Goldstein S."/>
            <person name="Gonzalez A.J."/>
            <person name="Green P.J."/>
            <person name="Hallab A."/>
            <person name="Hartog M."/>
            <person name="Hua A."/>
            <person name="Humphray S.J."/>
            <person name="Jeong D.H."/>
            <person name="Jing Y."/>
            <person name="Jocker A."/>
            <person name="Kenton S.M."/>
            <person name="Kim D.J."/>
            <person name="Klee K."/>
            <person name="Lai H."/>
            <person name="Lang C."/>
            <person name="Lin S."/>
            <person name="Macmil S.L."/>
            <person name="Magdelenat G."/>
            <person name="Matthews L."/>
            <person name="McCorrison J."/>
            <person name="Monaghan E.L."/>
            <person name="Mun J.H."/>
            <person name="Najar F.Z."/>
            <person name="Nicholson C."/>
            <person name="Noirot C."/>
            <person name="O'Bleness M."/>
            <person name="Paule C.R."/>
            <person name="Poulain J."/>
            <person name="Prion F."/>
            <person name="Qin B."/>
            <person name="Qu C."/>
            <person name="Retzel E.F."/>
            <person name="Riddle C."/>
            <person name="Sallet E."/>
            <person name="Samain S."/>
            <person name="Samson N."/>
            <person name="Sanders I."/>
            <person name="Saurat O."/>
            <person name="Scarpelli C."/>
            <person name="Schiex T."/>
            <person name="Segurens B."/>
            <person name="Severin A.J."/>
            <person name="Sherrier D.J."/>
            <person name="Shi R."/>
            <person name="Sims S."/>
            <person name="Singer S.R."/>
            <person name="Sinharoy S."/>
            <person name="Sterck L."/>
            <person name="Viollet A."/>
            <person name="Wang B.B."/>
            <person name="Wang K."/>
            <person name="Wang M."/>
            <person name="Wang X."/>
            <person name="Warfsmann J."/>
            <person name="Weissenbach J."/>
            <person name="White D.D."/>
            <person name="White J.D."/>
            <person name="Wiley G.B."/>
            <person name="Wincker P."/>
            <person name="Xing Y."/>
            <person name="Yang L."/>
            <person name="Yao Z."/>
            <person name="Ying F."/>
            <person name="Zhai J."/>
            <person name="Zhou L."/>
            <person name="Zuber A."/>
            <person name="Denarie J."/>
            <person name="Dixon R.A."/>
            <person name="May G.D."/>
            <person name="Schwartz D.C."/>
            <person name="Rogers J."/>
            <person name="Quetier F."/>
            <person name="Town C.D."/>
            <person name="Roe B.A."/>
        </authorList>
    </citation>
    <scope>NUCLEOTIDE SEQUENCE [LARGE SCALE GENOMIC DNA]</scope>
    <source>
        <strain evidence="2">A17</strain>
        <strain evidence="3 4">cv. Jemalong A17</strain>
    </source>
</reference>
<dbReference type="STRING" id="3880.A0A072UKI0"/>
<dbReference type="Pfam" id="PF13966">
    <property type="entry name" value="zf-RVT"/>
    <property type="match status" value="1"/>
</dbReference>
<dbReference type="EMBL" id="CM001220">
    <property type="protein sequence ID" value="KEH30222.1"/>
    <property type="molecule type" value="Genomic_DNA"/>
</dbReference>
<feature type="domain" description="Reverse transcriptase zinc-binding" evidence="1">
    <location>
        <begin position="53"/>
        <end position="111"/>
    </location>
</feature>
<reference evidence="3" key="3">
    <citation type="submission" date="2015-04" db="UniProtKB">
        <authorList>
            <consortium name="EnsemblPlants"/>
        </authorList>
    </citation>
    <scope>IDENTIFICATION</scope>
    <source>
        <strain evidence="3">cv. Jemalong A17</strain>
    </source>
</reference>
<evidence type="ECO:0000313" key="3">
    <source>
        <dbReference type="EnsemblPlants" id="KEH30222"/>
    </source>
</evidence>
<name>A0A072UKI0_MEDTR</name>
<evidence type="ECO:0000313" key="4">
    <source>
        <dbReference type="Proteomes" id="UP000002051"/>
    </source>
</evidence>
<reference evidence="2 4" key="2">
    <citation type="journal article" date="2014" name="BMC Genomics">
        <title>An improved genome release (version Mt4.0) for the model legume Medicago truncatula.</title>
        <authorList>
            <person name="Tang H."/>
            <person name="Krishnakumar V."/>
            <person name="Bidwell S."/>
            <person name="Rosen B."/>
            <person name="Chan A."/>
            <person name="Zhou S."/>
            <person name="Gentzbittel L."/>
            <person name="Childs K.L."/>
            <person name="Yandell M."/>
            <person name="Gundlach H."/>
            <person name="Mayer K.F."/>
            <person name="Schwartz D.C."/>
            <person name="Town C.D."/>
        </authorList>
    </citation>
    <scope>GENOME REANNOTATION</scope>
    <source>
        <strain evidence="2">A17</strain>
        <strain evidence="3 4">cv. Jemalong A17</strain>
    </source>
</reference>
<dbReference type="HOGENOM" id="CLU_1279354_0_0_1"/>
<dbReference type="InterPro" id="IPR026960">
    <property type="entry name" value="RVT-Znf"/>
</dbReference>
<keyword evidence="4" id="KW-1185">Reference proteome</keyword>
<gene>
    <name evidence="2" type="ordered locus">MTR_4g065063</name>
</gene>
<dbReference type="AlphaFoldDB" id="A0A072UKI0"/>
<accession>A0A072UKI0</accession>
<dbReference type="EnsemblPlants" id="KEH30222">
    <property type="protein sequence ID" value="KEH30222"/>
    <property type="gene ID" value="MTR_4g065063"/>
</dbReference>
<proteinExistence type="predicted"/>
<evidence type="ECO:0000313" key="2">
    <source>
        <dbReference type="EMBL" id="KEH30222.1"/>
    </source>
</evidence>
<evidence type="ECO:0000259" key="1">
    <source>
        <dbReference type="Pfam" id="PF13966"/>
    </source>
</evidence>